<evidence type="ECO:0000313" key="3">
    <source>
        <dbReference type="Proteomes" id="UP001165121"/>
    </source>
</evidence>
<accession>A0A9W7CUS6</accession>
<feature type="domain" description="DDE-1" evidence="1">
    <location>
        <begin position="61"/>
        <end position="231"/>
    </location>
</feature>
<evidence type="ECO:0000313" key="2">
    <source>
        <dbReference type="EMBL" id="GMF43442.1"/>
    </source>
</evidence>
<gene>
    <name evidence="2" type="ORF">Pfra01_001469100</name>
</gene>
<dbReference type="EMBL" id="BSXT01001538">
    <property type="protein sequence ID" value="GMF43442.1"/>
    <property type="molecule type" value="Genomic_DNA"/>
</dbReference>
<evidence type="ECO:0000259" key="1">
    <source>
        <dbReference type="Pfam" id="PF03184"/>
    </source>
</evidence>
<keyword evidence="3" id="KW-1185">Reference proteome</keyword>
<dbReference type="Proteomes" id="UP001165121">
    <property type="component" value="Unassembled WGS sequence"/>
</dbReference>
<name>A0A9W7CUS6_9STRA</name>
<organism evidence="2 3">
    <name type="scientific">Phytophthora fragariaefolia</name>
    <dbReference type="NCBI Taxonomy" id="1490495"/>
    <lineage>
        <taxon>Eukaryota</taxon>
        <taxon>Sar</taxon>
        <taxon>Stramenopiles</taxon>
        <taxon>Oomycota</taxon>
        <taxon>Peronosporomycetes</taxon>
        <taxon>Peronosporales</taxon>
        <taxon>Peronosporaceae</taxon>
        <taxon>Phytophthora</taxon>
    </lineage>
</organism>
<protein>
    <submittedName>
        <fullName evidence="2">Unnamed protein product</fullName>
    </submittedName>
</protein>
<comment type="caution">
    <text evidence="2">The sequence shown here is derived from an EMBL/GenBank/DDBJ whole genome shotgun (WGS) entry which is preliminary data.</text>
</comment>
<proteinExistence type="predicted"/>
<dbReference type="OrthoDB" id="119093at2759"/>
<dbReference type="AlphaFoldDB" id="A0A9W7CUS6"/>
<dbReference type="InterPro" id="IPR004875">
    <property type="entry name" value="DDE_SF_endonuclease_dom"/>
</dbReference>
<dbReference type="GO" id="GO:0003676">
    <property type="term" value="F:nucleic acid binding"/>
    <property type="evidence" value="ECO:0007669"/>
    <property type="project" value="InterPro"/>
</dbReference>
<sequence>MRRSIEHNSVVSIVAGAEKYAYVYNMDQTSIYIDMNPTSTIAFSGDTNVDVVQGMTENAFRASVFLCVYAKGQKLLPLIVFAGMPNGPVNDELMRHPLHRQRVVLTVQKKGYCDERVMLHWIDEVWGAAVNRQQLLLLDSLKTHKIASVRAKLEEEYCTEVEFVPPGITGLAQPMDVVVMHSFKAKCRSLYIKHHLSNEFCSTPQERRHLIAQIVAQAWESIDEETIARGFVKAGLIPTGSRTQDGAFIIPEPASE</sequence>
<dbReference type="Pfam" id="PF03184">
    <property type="entry name" value="DDE_1"/>
    <property type="match status" value="1"/>
</dbReference>
<reference evidence="2" key="1">
    <citation type="submission" date="2023-04" db="EMBL/GenBank/DDBJ databases">
        <title>Phytophthora fragariaefolia NBRC 109709.</title>
        <authorList>
            <person name="Ichikawa N."/>
            <person name="Sato H."/>
            <person name="Tonouchi N."/>
        </authorList>
    </citation>
    <scope>NUCLEOTIDE SEQUENCE</scope>
    <source>
        <strain evidence="2">NBRC 109709</strain>
    </source>
</reference>